<protein>
    <recommendedName>
        <fullName evidence="5">RING-type domain-containing protein</fullName>
    </recommendedName>
</protein>
<keyword evidence="3" id="KW-0862">Zinc</keyword>
<comment type="caution">
    <text evidence="6">The sequence shown here is derived from an EMBL/GenBank/DDBJ whole genome shotgun (WGS) entry which is preliminary data.</text>
</comment>
<dbReference type="AlphaFoldDB" id="A0A699GWI7"/>
<keyword evidence="2 4" id="KW-0863">Zinc-finger</keyword>
<sequence>MQQQHGPSAASALHRRILDTLPKLTWSASHEFEETAATECATFLSDYEEVDEVRVLTCQHVFHVTCVDTWFDSYSFCPTCRRDLMDKEDVPS</sequence>
<evidence type="ECO:0000259" key="5">
    <source>
        <dbReference type="PROSITE" id="PS50089"/>
    </source>
</evidence>
<dbReference type="SUPFAM" id="SSF57850">
    <property type="entry name" value="RING/U-box"/>
    <property type="match status" value="1"/>
</dbReference>
<dbReference type="InterPro" id="IPR001841">
    <property type="entry name" value="Znf_RING"/>
</dbReference>
<evidence type="ECO:0000256" key="1">
    <source>
        <dbReference type="ARBA" id="ARBA00022723"/>
    </source>
</evidence>
<dbReference type="Pfam" id="PF13639">
    <property type="entry name" value="zf-RING_2"/>
    <property type="match status" value="1"/>
</dbReference>
<organism evidence="6">
    <name type="scientific">Tanacetum cinerariifolium</name>
    <name type="common">Dalmatian daisy</name>
    <name type="synonym">Chrysanthemum cinerariifolium</name>
    <dbReference type="NCBI Taxonomy" id="118510"/>
    <lineage>
        <taxon>Eukaryota</taxon>
        <taxon>Viridiplantae</taxon>
        <taxon>Streptophyta</taxon>
        <taxon>Embryophyta</taxon>
        <taxon>Tracheophyta</taxon>
        <taxon>Spermatophyta</taxon>
        <taxon>Magnoliopsida</taxon>
        <taxon>eudicotyledons</taxon>
        <taxon>Gunneridae</taxon>
        <taxon>Pentapetalae</taxon>
        <taxon>asterids</taxon>
        <taxon>campanulids</taxon>
        <taxon>Asterales</taxon>
        <taxon>Asteraceae</taxon>
        <taxon>Asteroideae</taxon>
        <taxon>Anthemideae</taxon>
        <taxon>Anthemidinae</taxon>
        <taxon>Tanacetum</taxon>
    </lineage>
</organism>
<dbReference type="PANTHER" id="PTHR45798:SF101">
    <property type="entry name" value="RING-H2 FINGER PROTEIN ATL8-RELATED"/>
    <property type="match status" value="1"/>
</dbReference>
<evidence type="ECO:0000256" key="4">
    <source>
        <dbReference type="PROSITE-ProRule" id="PRU00175"/>
    </source>
</evidence>
<keyword evidence="1" id="KW-0479">Metal-binding</keyword>
<reference evidence="6" key="1">
    <citation type="journal article" date="2019" name="Sci. Rep.">
        <title>Draft genome of Tanacetum cinerariifolium, the natural source of mosquito coil.</title>
        <authorList>
            <person name="Yamashiro T."/>
            <person name="Shiraishi A."/>
            <person name="Satake H."/>
            <person name="Nakayama K."/>
        </authorList>
    </citation>
    <scope>NUCLEOTIDE SEQUENCE</scope>
</reference>
<evidence type="ECO:0000256" key="2">
    <source>
        <dbReference type="ARBA" id="ARBA00022771"/>
    </source>
</evidence>
<proteinExistence type="predicted"/>
<dbReference type="PANTHER" id="PTHR45798">
    <property type="entry name" value="RING-H2 FINGER PROTEIN ATL61-RELATED-RELATED"/>
    <property type="match status" value="1"/>
</dbReference>
<dbReference type="InterPro" id="IPR013083">
    <property type="entry name" value="Znf_RING/FYVE/PHD"/>
</dbReference>
<gene>
    <name evidence="6" type="ORF">Tci_212968</name>
</gene>
<dbReference type="EMBL" id="BKCJ010057222">
    <property type="protein sequence ID" value="GEW40992.1"/>
    <property type="molecule type" value="Genomic_DNA"/>
</dbReference>
<evidence type="ECO:0000313" key="6">
    <source>
        <dbReference type="EMBL" id="GEW40992.1"/>
    </source>
</evidence>
<accession>A0A699GWI7</accession>
<dbReference type="GO" id="GO:0008270">
    <property type="term" value="F:zinc ion binding"/>
    <property type="evidence" value="ECO:0007669"/>
    <property type="project" value="UniProtKB-KW"/>
</dbReference>
<dbReference type="InterPro" id="IPR052788">
    <property type="entry name" value="RING-type_E3_ligase_ATL"/>
</dbReference>
<dbReference type="PROSITE" id="PS50089">
    <property type="entry name" value="ZF_RING_2"/>
    <property type="match status" value="1"/>
</dbReference>
<evidence type="ECO:0000256" key="3">
    <source>
        <dbReference type="ARBA" id="ARBA00022833"/>
    </source>
</evidence>
<name>A0A699GWI7_TANCI</name>
<feature type="domain" description="RING-type" evidence="5">
    <location>
        <begin position="40"/>
        <end position="81"/>
    </location>
</feature>
<dbReference type="Gene3D" id="3.30.40.10">
    <property type="entry name" value="Zinc/RING finger domain, C3HC4 (zinc finger)"/>
    <property type="match status" value="1"/>
</dbReference>